<evidence type="ECO:0008006" key="3">
    <source>
        <dbReference type="Google" id="ProtNLM"/>
    </source>
</evidence>
<sequence>MLSTIVPIKIPLFIFLLLIALFACTPTDHQNSMTRANTLPIRVAPAHPKRRCRQVVWHAYNTNYYTYTFDSGQRLSQSSAVEHTFNQKDYPLNQNLIYTKAGVLDQVRDERGFSRYRYKNGKLEGIDFFLDDQLIYRYQVSTNAKGQITKLVGMPLNDSGLTAHSTQYRLDGQGRYVQLDVRNDRNILYYRVIQRDFNSSVSSPYQLIRGVPYDLNRYSWITWGEVFPISSEVARHVEIYRYAPPETPTKLIKRADVSVSWRTDTLGFITGQFSTDLLTGIRDTVSIEYLTFP</sequence>
<organism evidence="1 2">
    <name type="scientific">Spirosoma aureum</name>
    <dbReference type="NCBI Taxonomy" id="2692134"/>
    <lineage>
        <taxon>Bacteria</taxon>
        <taxon>Pseudomonadati</taxon>
        <taxon>Bacteroidota</taxon>
        <taxon>Cytophagia</taxon>
        <taxon>Cytophagales</taxon>
        <taxon>Cytophagaceae</taxon>
        <taxon>Spirosoma</taxon>
    </lineage>
</organism>
<dbReference type="Proteomes" id="UP000501802">
    <property type="component" value="Chromosome"/>
</dbReference>
<dbReference type="EMBL" id="CP050063">
    <property type="protein sequence ID" value="QIP17319.1"/>
    <property type="molecule type" value="Genomic_DNA"/>
</dbReference>
<dbReference type="AlphaFoldDB" id="A0A6G9AYA2"/>
<reference evidence="1 2" key="1">
    <citation type="submission" date="2020-03" db="EMBL/GenBank/DDBJ databases">
        <authorList>
            <person name="Kim M.K."/>
        </authorList>
    </citation>
    <scope>NUCLEOTIDE SEQUENCE [LARGE SCALE GENOMIC DNA]</scope>
    <source>
        <strain evidence="1 2">BT328</strain>
    </source>
</reference>
<gene>
    <name evidence="1" type="ORF">G8759_34115</name>
</gene>
<keyword evidence="2" id="KW-1185">Reference proteome</keyword>
<name>A0A6G9AYA2_9BACT</name>
<dbReference type="RefSeq" id="WP_167218058.1">
    <property type="nucleotide sequence ID" value="NZ_CP050063.1"/>
</dbReference>
<evidence type="ECO:0000313" key="2">
    <source>
        <dbReference type="Proteomes" id="UP000501802"/>
    </source>
</evidence>
<accession>A0A6G9AYA2</accession>
<evidence type="ECO:0000313" key="1">
    <source>
        <dbReference type="EMBL" id="QIP17319.1"/>
    </source>
</evidence>
<proteinExistence type="predicted"/>
<protein>
    <recommendedName>
        <fullName evidence="3">DUF4595 domain-containing protein</fullName>
    </recommendedName>
</protein>
<dbReference type="KEGG" id="spib:G8759_34115"/>